<evidence type="ECO:0000259" key="7">
    <source>
        <dbReference type="PROSITE" id="PS51123"/>
    </source>
</evidence>
<dbReference type="PRINTS" id="PR01021">
    <property type="entry name" value="OMPADOMAIN"/>
</dbReference>
<protein>
    <submittedName>
        <fullName evidence="8">OmpA-OmpF porin, OOP family</fullName>
    </submittedName>
</protein>
<evidence type="ECO:0000256" key="6">
    <source>
        <dbReference type="SAM" id="SignalP"/>
    </source>
</evidence>
<dbReference type="CDD" id="cd07185">
    <property type="entry name" value="OmpA_C-like"/>
    <property type="match status" value="1"/>
</dbReference>
<dbReference type="EMBL" id="FNYE01000007">
    <property type="protein sequence ID" value="SEJ15357.1"/>
    <property type="molecule type" value="Genomic_DNA"/>
</dbReference>
<evidence type="ECO:0000313" key="8">
    <source>
        <dbReference type="EMBL" id="SEJ15357.1"/>
    </source>
</evidence>
<evidence type="ECO:0000256" key="2">
    <source>
        <dbReference type="ARBA" id="ARBA00023136"/>
    </source>
</evidence>
<dbReference type="Gene3D" id="3.30.1330.60">
    <property type="entry name" value="OmpA-like domain"/>
    <property type="match status" value="1"/>
</dbReference>
<keyword evidence="3" id="KW-0998">Cell outer membrane</keyword>
<dbReference type="Proteomes" id="UP000198866">
    <property type="component" value="Unassembled WGS sequence"/>
</dbReference>
<feature type="region of interest" description="Disordered" evidence="5">
    <location>
        <begin position="318"/>
        <end position="341"/>
    </location>
</feature>
<dbReference type="PANTHER" id="PTHR30329:SF21">
    <property type="entry name" value="LIPOPROTEIN YIAD-RELATED"/>
    <property type="match status" value="1"/>
</dbReference>
<comment type="subcellular location">
    <subcellularLocation>
        <location evidence="1">Cell outer membrane</location>
    </subcellularLocation>
</comment>
<feature type="compositionally biased region" description="Low complexity" evidence="5">
    <location>
        <begin position="329"/>
        <end position="341"/>
    </location>
</feature>
<evidence type="ECO:0000256" key="3">
    <source>
        <dbReference type="ARBA" id="ARBA00023237"/>
    </source>
</evidence>
<reference evidence="9" key="1">
    <citation type="submission" date="2016-10" db="EMBL/GenBank/DDBJ databases">
        <authorList>
            <person name="Varghese N."/>
            <person name="Submissions S."/>
        </authorList>
    </citation>
    <scope>NUCLEOTIDE SEQUENCE [LARGE SCALE GENOMIC DNA]</scope>
    <source>
        <strain evidence="9">LMG 26031</strain>
    </source>
</reference>
<dbReference type="InterPro" id="IPR006665">
    <property type="entry name" value="OmpA-like"/>
</dbReference>
<feature type="signal peptide" evidence="6">
    <location>
        <begin position="1"/>
        <end position="28"/>
    </location>
</feature>
<keyword evidence="6" id="KW-0732">Signal</keyword>
<dbReference type="Pfam" id="PF00691">
    <property type="entry name" value="OmpA"/>
    <property type="match status" value="1"/>
</dbReference>
<feature type="chain" id="PRO_5011697235" evidence="6">
    <location>
        <begin position="29"/>
        <end position="341"/>
    </location>
</feature>
<dbReference type="GO" id="GO:0009279">
    <property type="term" value="C:cell outer membrane"/>
    <property type="evidence" value="ECO:0007669"/>
    <property type="project" value="UniProtKB-SubCell"/>
</dbReference>
<dbReference type="SUPFAM" id="SSF103088">
    <property type="entry name" value="OmpA-like"/>
    <property type="match status" value="1"/>
</dbReference>
<dbReference type="InterPro" id="IPR006664">
    <property type="entry name" value="OMP_bac"/>
</dbReference>
<keyword evidence="2 4" id="KW-0472">Membrane</keyword>
<accession>A0A1H6WMF9</accession>
<dbReference type="InterPro" id="IPR036737">
    <property type="entry name" value="OmpA-like_sf"/>
</dbReference>
<gene>
    <name evidence="8" type="ORF">SAMN05192539_100785</name>
</gene>
<organism evidence="8 9">
    <name type="scientific">Paraburkholderia diazotrophica</name>
    <dbReference type="NCBI Taxonomy" id="667676"/>
    <lineage>
        <taxon>Bacteria</taxon>
        <taxon>Pseudomonadati</taxon>
        <taxon>Pseudomonadota</taxon>
        <taxon>Betaproteobacteria</taxon>
        <taxon>Burkholderiales</taxon>
        <taxon>Burkholderiaceae</taxon>
        <taxon>Paraburkholderia</taxon>
    </lineage>
</organism>
<dbReference type="STRING" id="667676.SAMN05192539_100785"/>
<dbReference type="InterPro" id="IPR050330">
    <property type="entry name" value="Bact_OuterMem_StrucFunc"/>
</dbReference>
<sequence length="341" mass="36708">MKKPILRSVAFAALAATCAATFAAPAFAASIKSEAEALMPAAQRIADPYRRGVAEAYLEIAARQDSHVLVSNVYNDAAKRALGNARYVIDGSGQWQSLFSAKNWPTRDNWVQAIRAIEATNARASASSCKGESAGRLHALTDEVWKEQDETHGTRWVHGWESIERAKKLSEQVDDELNRCAPPPPVDVPAAVEKPVALSADALFDFDSATLTRNGNAALDDLASKLKQVRPIDAVTLTGYTDRFGSVEHNRDLSARRAQSVADGLKRRGVGAARFDVRGAGSTAPVATCPGPKTPAVIACLAPNRRVEVRVGALVAQPAAAQRDEPRVQPQQSQQQQQQQQ</sequence>
<proteinExistence type="predicted"/>
<dbReference type="AlphaFoldDB" id="A0A1H6WMF9"/>
<evidence type="ECO:0000313" key="9">
    <source>
        <dbReference type="Proteomes" id="UP000198866"/>
    </source>
</evidence>
<feature type="domain" description="OmpA-like" evidence="7">
    <location>
        <begin position="191"/>
        <end position="315"/>
    </location>
</feature>
<dbReference type="OrthoDB" id="5360144at2"/>
<evidence type="ECO:0000256" key="5">
    <source>
        <dbReference type="SAM" id="MobiDB-lite"/>
    </source>
</evidence>
<evidence type="ECO:0000256" key="1">
    <source>
        <dbReference type="ARBA" id="ARBA00004442"/>
    </source>
</evidence>
<name>A0A1H6WMF9_9BURK</name>
<dbReference type="RefSeq" id="WP_090865309.1">
    <property type="nucleotide sequence ID" value="NZ_FNYE01000007.1"/>
</dbReference>
<dbReference type="PANTHER" id="PTHR30329">
    <property type="entry name" value="STATOR ELEMENT OF FLAGELLAR MOTOR COMPLEX"/>
    <property type="match status" value="1"/>
</dbReference>
<evidence type="ECO:0000256" key="4">
    <source>
        <dbReference type="PROSITE-ProRule" id="PRU00473"/>
    </source>
</evidence>
<keyword evidence="9" id="KW-1185">Reference proteome</keyword>
<dbReference type="PROSITE" id="PS51123">
    <property type="entry name" value="OMPA_2"/>
    <property type="match status" value="1"/>
</dbReference>